<feature type="region of interest" description="Disordered" evidence="1">
    <location>
        <begin position="22"/>
        <end position="41"/>
    </location>
</feature>
<keyword evidence="3" id="KW-1185">Reference proteome</keyword>
<gene>
    <name evidence="2" type="ORF">AWC30_16295</name>
</gene>
<dbReference type="Proteomes" id="UP000193090">
    <property type="component" value="Unassembled WGS sequence"/>
</dbReference>
<proteinExistence type="predicted"/>
<evidence type="ECO:0000313" key="2">
    <source>
        <dbReference type="EMBL" id="ORW99413.1"/>
    </source>
</evidence>
<protein>
    <submittedName>
        <fullName evidence="2">Uncharacterized protein</fullName>
    </submittedName>
</protein>
<name>A0A1X2EES1_9MYCO</name>
<comment type="caution">
    <text evidence="2">The sequence shown here is derived from an EMBL/GenBank/DDBJ whole genome shotgun (WGS) entry which is preliminary data.</text>
</comment>
<evidence type="ECO:0000313" key="3">
    <source>
        <dbReference type="Proteomes" id="UP000193090"/>
    </source>
</evidence>
<dbReference type="AlphaFoldDB" id="A0A1X2EES1"/>
<accession>A0A1X2EES1</accession>
<evidence type="ECO:0000256" key="1">
    <source>
        <dbReference type="SAM" id="MobiDB-lite"/>
    </source>
</evidence>
<dbReference type="EMBL" id="LQPZ01000047">
    <property type="protein sequence ID" value="ORW99413.1"/>
    <property type="molecule type" value="Genomic_DNA"/>
</dbReference>
<sequence length="143" mass="14818">MLVAAVALGGGIAGSLLMSQARPDTDAAAPPPPAASGPSAAEIHTQDVRLCTTYITLHATAPKYAETGMDVLPAAAELRVALLENPDASPEIRAAMTDVLTSYEGVMAALAQVRQRGLAQPPVWDRDASDKAFHRAAEVCGRT</sequence>
<organism evidence="2 3">
    <name type="scientific">Mycolicibacillus trivialis</name>
    <dbReference type="NCBI Taxonomy" id="1798"/>
    <lineage>
        <taxon>Bacteria</taxon>
        <taxon>Bacillati</taxon>
        <taxon>Actinomycetota</taxon>
        <taxon>Actinomycetes</taxon>
        <taxon>Mycobacteriales</taxon>
        <taxon>Mycobacteriaceae</taxon>
        <taxon>Mycolicibacillus</taxon>
    </lineage>
</organism>
<reference evidence="2 3" key="1">
    <citation type="submission" date="2016-01" db="EMBL/GenBank/DDBJ databases">
        <title>The new phylogeny of the genus Mycobacterium.</title>
        <authorList>
            <person name="Tarcisio F."/>
            <person name="Conor M."/>
            <person name="Antonella G."/>
            <person name="Elisabetta G."/>
            <person name="Giulia F.S."/>
            <person name="Sara T."/>
            <person name="Anna F."/>
            <person name="Clotilde B."/>
            <person name="Roberto B."/>
            <person name="Veronica D.S."/>
            <person name="Fabio R."/>
            <person name="Monica P."/>
            <person name="Olivier J."/>
            <person name="Enrico T."/>
            <person name="Nicola S."/>
        </authorList>
    </citation>
    <scope>NUCLEOTIDE SEQUENCE [LARGE SCALE GENOMIC DNA]</scope>
    <source>
        <strain evidence="2 3">DSM 44153</strain>
    </source>
</reference>